<dbReference type="Proteomes" id="UP000095280">
    <property type="component" value="Unplaced"/>
</dbReference>
<dbReference type="InterPro" id="IPR018247">
    <property type="entry name" value="EF_Hand_1_Ca_BS"/>
</dbReference>
<feature type="domain" description="EF-hand" evidence="3">
    <location>
        <begin position="129"/>
        <end position="164"/>
    </location>
</feature>
<dbReference type="InterPro" id="IPR050230">
    <property type="entry name" value="CALM/Myosin/TropC-like"/>
</dbReference>
<dbReference type="InterPro" id="IPR002048">
    <property type="entry name" value="EF_hand_dom"/>
</dbReference>
<dbReference type="SMART" id="SM00054">
    <property type="entry name" value="EFh"/>
    <property type="match status" value="4"/>
</dbReference>
<organism evidence="4 5">
    <name type="scientific">Macrostomum lignano</name>
    <dbReference type="NCBI Taxonomy" id="282301"/>
    <lineage>
        <taxon>Eukaryota</taxon>
        <taxon>Metazoa</taxon>
        <taxon>Spiralia</taxon>
        <taxon>Lophotrochozoa</taxon>
        <taxon>Platyhelminthes</taxon>
        <taxon>Rhabditophora</taxon>
        <taxon>Macrostomorpha</taxon>
        <taxon>Macrostomida</taxon>
        <taxon>Macrostomidae</taxon>
        <taxon>Macrostomum</taxon>
    </lineage>
</organism>
<evidence type="ECO:0000256" key="1">
    <source>
        <dbReference type="ARBA" id="ARBA00022737"/>
    </source>
</evidence>
<dbReference type="PANTHER" id="PTHR23048">
    <property type="entry name" value="MYOSIN LIGHT CHAIN 1, 3"/>
    <property type="match status" value="1"/>
</dbReference>
<feature type="domain" description="EF-hand" evidence="3">
    <location>
        <begin position="20"/>
        <end position="55"/>
    </location>
</feature>
<protein>
    <submittedName>
        <fullName evidence="5">Calmodulin</fullName>
    </submittedName>
</protein>
<evidence type="ECO:0000256" key="2">
    <source>
        <dbReference type="ARBA" id="ARBA00022837"/>
    </source>
</evidence>
<evidence type="ECO:0000313" key="4">
    <source>
        <dbReference type="Proteomes" id="UP000095280"/>
    </source>
</evidence>
<keyword evidence="4" id="KW-1185">Reference proteome</keyword>
<dbReference type="AlphaFoldDB" id="A0A1I8HLH0"/>
<dbReference type="FunFam" id="1.10.238.10:FF:000178">
    <property type="entry name" value="Calmodulin-2 A"/>
    <property type="match status" value="1"/>
</dbReference>
<dbReference type="Pfam" id="PF13499">
    <property type="entry name" value="EF-hand_7"/>
    <property type="match status" value="2"/>
</dbReference>
<keyword evidence="1" id="KW-0677">Repeat</keyword>
<reference evidence="5" key="1">
    <citation type="submission" date="2016-11" db="UniProtKB">
        <authorList>
            <consortium name="WormBaseParasite"/>
        </authorList>
    </citation>
    <scope>IDENTIFICATION</scope>
</reference>
<dbReference type="GO" id="GO:0016460">
    <property type="term" value="C:myosin II complex"/>
    <property type="evidence" value="ECO:0007669"/>
    <property type="project" value="TreeGrafter"/>
</dbReference>
<dbReference type="CDD" id="cd00051">
    <property type="entry name" value="EFh"/>
    <property type="match status" value="2"/>
</dbReference>
<evidence type="ECO:0000259" key="3">
    <source>
        <dbReference type="PROSITE" id="PS50222"/>
    </source>
</evidence>
<proteinExistence type="predicted"/>
<dbReference type="SUPFAM" id="SSF47473">
    <property type="entry name" value="EF-hand"/>
    <property type="match status" value="1"/>
</dbReference>
<dbReference type="Gene3D" id="1.10.238.10">
    <property type="entry name" value="EF-hand"/>
    <property type="match status" value="2"/>
</dbReference>
<accession>A0A1I8HLH0</accession>
<dbReference type="InterPro" id="IPR011992">
    <property type="entry name" value="EF-hand-dom_pair"/>
</dbReference>
<sequence length="181" mass="20175">MAKMFKPSTSHDSMSSLDAALLAQYREAFDSFDSNRDGRISIRELSAVMENLGESPSKKELKEMIKSVDGDGSGKIDFDEFIRMMEARTAQRMSDAEMAAIFRVMDKNKDGIITLDELRIAMDNLGEDITESELRKMLRLADSNRDGCIDFAEFKKLMQSLGMSATMTGAFGVAALRSKTK</sequence>
<dbReference type="PROSITE" id="PS00018">
    <property type="entry name" value="EF_HAND_1"/>
    <property type="match status" value="4"/>
</dbReference>
<dbReference type="WBParaSite" id="maker-uti_cns_0006875-snap-gene-0.4-mRNA-1">
    <property type="protein sequence ID" value="maker-uti_cns_0006875-snap-gene-0.4-mRNA-1"/>
    <property type="gene ID" value="maker-uti_cns_0006875-snap-gene-0.4"/>
</dbReference>
<feature type="domain" description="EF-hand" evidence="3">
    <location>
        <begin position="93"/>
        <end position="128"/>
    </location>
</feature>
<dbReference type="PROSITE" id="PS50222">
    <property type="entry name" value="EF_HAND_2"/>
    <property type="match status" value="4"/>
</dbReference>
<dbReference type="GO" id="GO:0005509">
    <property type="term" value="F:calcium ion binding"/>
    <property type="evidence" value="ECO:0007669"/>
    <property type="project" value="InterPro"/>
</dbReference>
<feature type="domain" description="EF-hand" evidence="3">
    <location>
        <begin position="56"/>
        <end position="91"/>
    </location>
</feature>
<evidence type="ECO:0000313" key="5">
    <source>
        <dbReference type="WBParaSite" id="maker-uti_cns_0006875-snap-gene-0.4-mRNA-1"/>
    </source>
</evidence>
<name>A0A1I8HLH0_9PLAT</name>
<dbReference type="PANTHER" id="PTHR23048:SF0">
    <property type="entry name" value="CALMODULIN LIKE 3"/>
    <property type="match status" value="1"/>
</dbReference>
<keyword evidence="2" id="KW-0106">Calcium</keyword>